<comment type="caution">
    <text evidence="7">The sequence shown here is derived from an EMBL/GenBank/DDBJ whole genome shotgun (WGS) entry which is preliminary data.</text>
</comment>
<keyword evidence="8" id="KW-1185">Reference proteome</keyword>
<dbReference type="PROSITE" id="PS51160">
    <property type="entry name" value="ACYLPHOSPHATASE_3"/>
    <property type="match status" value="1"/>
</dbReference>
<dbReference type="Gene3D" id="3.30.70.100">
    <property type="match status" value="1"/>
</dbReference>
<dbReference type="InterPro" id="IPR036046">
    <property type="entry name" value="Acylphosphatase-like_dom_sf"/>
</dbReference>
<evidence type="ECO:0000256" key="5">
    <source>
        <dbReference type="RuleBase" id="RU004168"/>
    </source>
</evidence>
<feature type="active site" evidence="4">
    <location>
        <position position="18"/>
    </location>
</feature>
<dbReference type="RefSeq" id="WP_046347838.1">
    <property type="nucleotide sequence ID" value="NZ_BBWU01000023.1"/>
</dbReference>
<comment type="catalytic activity">
    <reaction evidence="3 4">
        <text>an acyl phosphate + H2O = a carboxylate + phosphate + H(+)</text>
        <dbReference type="Rhea" id="RHEA:14965"/>
        <dbReference type="ChEBI" id="CHEBI:15377"/>
        <dbReference type="ChEBI" id="CHEBI:15378"/>
        <dbReference type="ChEBI" id="CHEBI:29067"/>
        <dbReference type="ChEBI" id="CHEBI:43474"/>
        <dbReference type="ChEBI" id="CHEBI:59918"/>
        <dbReference type="EC" id="3.6.1.7"/>
    </reaction>
</comment>
<dbReference type="OrthoDB" id="5295388at2"/>
<name>A0A0E9MNK4_9SPHN</name>
<protein>
    <recommendedName>
        <fullName evidence="2 4">acylphosphatase</fullName>
        <ecNumber evidence="2 4">3.6.1.7</ecNumber>
    </recommendedName>
</protein>
<dbReference type="GO" id="GO:0003998">
    <property type="term" value="F:acylphosphatase activity"/>
    <property type="evidence" value="ECO:0007669"/>
    <property type="project" value="UniProtKB-EC"/>
</dbReference>
<evidence type="ECO:0000256" key="1">
    <source>
        <dbReference type="ARBA" id="ARBA00005614"/>
    </source>
</evidence>
<dbReference type="PANTHER" id="PTHR47268">
    <property type="entry name" value="ACYLPHOSPHATASE"/>
    <property type="match status" value="1"/>
</dbReference>
<dbReference type="Proteomes" id="UP000033202">
    <property type="component" value="Unassembled WGS sequence"/>
</dbReference>
<proteinExistence type="inferred from homology"/>
<dbReference type="PANTHER" id="PTHR47268:SF4">
    <property type="entry name" value="ACYLPHOSPHATASE"/>
    <property type="match status" value="1"/>
</dbReference>
<accession>A0A0E9MNK4</accession>
<gene>
    <name evidence="7" type="primary">acyP</name>
    <name evidence="7" type="ORF">SCH01S_23_00390</name>
</gene>
<dbReference type="InterPro" id="IPR020456">
    <property type="entry name" value="Acylphosphatase"/>
</dbReference>
<comment type="similarity">
    <text evidence="1 5">Belongs to the acylphosphatase family.</text>
</comment>
<dbReference type="EMBL" id="BBWU01000023">
    <property type="protein sequence ID" value="GAO38996.1"/>
    <property type="molecule type" value="Genomic_DNA"/>
</dbReference>
<evidence type="ECO:0000259" key="6">
    <source>
        <dbReference type="PROSITE" id="PS51160"/>
    </source>
</evidence>
<dbReference type="AlphaFoldDB" id="A0A0E9MNK4"/>
<feature type="active site" evidence="4">
    <location>
        <position position="36"/>
    </location>
</feature>
<dbReference type="STRING" id="1219043.SCH01S_23_00390"/>
<dbReference type="InterPro" id="IPR001792">
    <property type="entry name" value="Acylphosphatase-like_dom"/>
</dbReference>
<dbReference type="SUPFAM" id="SSF54975">
    <property type="entry name" value="Acylphosphatase/BLUF domain-like"/>
    <property type="match status" value="1"/>
</dbReference>
<reference evidence="7 8" key="1">
    <citation type="submission" date="2015-04" db="EMBL/GenBank/DDBJ databases">
        <title>Whole genome shotgun sequence of Sphingomonas changbaiensis NBRC 104936.</title>
        <authorList>
            <person name="Katano-Makiyama Y."/>
            <person name="Hosoyama A."/>
            <person name="Hashimoto M."/>
            <person name="Noguchi M."/>
            <person name="Tsuchikane K."/>
            <person name="Ohji S."/>
            <person name="Yamazoe A."/>
            <person name="Ichikawa N."/>
            <person name="Kimura A."/>
            <person name="Fujita N."/>
        </authorList>
    </citation>
    <scope>NUCLEOTIDE SEQUENCE [LARGE SCALE GENOMIC DNA]</scope>
    <source>
        <strain evidence="7 8">NBRC 104936</strain>
    </source>
</reference>
<dbReference type="Pfam" id="PF00708">
    <property type="entry name" value="Acylphosphatase"/>
    <property type="match status" value="1"/>
</dbReference>
<feature type="domain" description="Acylphosphatase-like" evidence="6">
    <location>
        <begin position="3"/>
        <end position="89"/>
    </location>
</feature>
<keyword evidence="4" id="KW-0378">Hydrolase</keyword>
<evidence type="ECO:0000256" key="2">
    <source>
        <dbReference type="ARBA" id="ARBA00012150"/>
    </source>
</evidence>
<dbReference type="PROSITE" id="PS00151">
    <property type="entry name" value="ACYLPHOSPHATASE_2"/>
    <property type="match status" value="1"/>
</dbReference>
<evidence type="ECO:0000313" key="8">
    <source>
        <dbReference type="Proteomes" id="UP000033202"/>
    </source>
</evidence>
<evidence type="ECO:0000256" key="4">
    <source>
        <dbReference type="PROSITE-ProRule" id="PRU00520"/>
    </source>
</evidence>
<organism evidence="7 8">
    <name type="scientific">Sphingomonas changbaiensis NBRC 104936</name>
    <dbReference type="NCBI Taxonomy" id="1219043"/>
    <lineage>
        <taxon>Bacteria</taxon>
        <taxon>Pseudomonadati</taxon>
        <taxon>Pseudomonadota</taxon>
        <taxon>Alphaproteobacteria</taxon>
        <taxon>Sphingomonadales</taxon>
        <taxon>Sphingomonadaceae</taxon>
        <taxon>Sphingomonas</taxon>
    </lineage>
</organism>
<evidence type="ECO:0000313" key="7">
    <source>
        <dbReference type="EMBL" id="GAO38996.1"/>
    </source>
</evidence>
<evidence type="ECO:0000256" key="3">
    <source>
        <dbReference type="ARBA" id="ARBA00047645"/>
    </source>
</evidence>
<dbReference type="InterPro" id="IPR017968">
    <property type="entry name" value="Acylphosphatase_CS"/>
</dbReference>
<dbReference type="EC" id="3.6.1.7" evidence="2 4"/>
<sequence length="91" mass="9794">MQTTRLLISGRVQGVGYRDWAQSQALAFGLNGWVRNLRDGRVELVASGEDAPLARFVEALRQGPSLARVDAVAEQPGEALSVSGFEVRPTA</sequence>